<organism evidence="2 3">
    <name type="scientific">Brucella intermedia</name>
    <dbReference type="NCBI Taxonomy" id="94625"/>
    <lineage>
        <taxon>Bacteria</taxon>
        <taxon>Pseudomonadati</taxon>
        <taxon>Pseudomonadota</taxon>
        <taxon>Alphaproteobacteria</taxon>
        <taxon>Hyphomicrobiales</taxon>
        <taxon>Brucellaceae</taxon>
        <taxon>Brucella/Ochrobactrum group</taxon>
        <taxon>Brucella</taxon>
    </lineage>
</organism>
<evidence type="ECO:0000256" key="1">
    <source>
        <dbReference type="SAM" id="MobiDB-lite"/>
    </source>
</evidence>
<reference evidence="2 3" key="1">
    <citation type="journal article" date="2020" name="Biotechnol. Biofuels">
        <title>New insights from the biogas microbiome by comprehensive genome-resolved metagenomics of nearly 1600 species originating from multiple anaerobic digesters.</title>
        <authorList>
            <person name="Campanaro S."/>
            <person name="Treu L."/>
            <person name="Rodriguez-R L.M."/>
            <person name="Kovalovszki A."/>
            <person name="Ziels R.M."/>
            <person name="Maus I."/>
            <person name="Zhu X."/>
            <person name="Kougias P.G."/>
            <person name="Basile A."/>
            <person name="Luo G."/>
            <person name="Schluter A."/>
            <person name="Konstantinidis K.T."/>
            <person name="Angelidaki I."/>
        </authorList>
    </citation>
    <scope>NUCLEOTIDE SEQUENCE [LARGE SCALE GENOMIC DNA]</scope>
    <source>
        <strain evidence="2">AS04akNAM_66</strain>
    </source>
</reference>
<accession>A0A7V6PC88</accession>
<dbReference type="Proteomes" id="UP000551563">
    <property type="component" value="Unassembled WGS sequence"/>
</dbReference>
<gene>
    <name evidence="2" type="ORF">GXX48_11310</name>
</gene>
<feature type="region of interest" description="Disordered" evidence="1">
    <location>
        <begin position="68"/>
        <end position="108"/>
    </location>
</feature>
<name>A0A7V6PC88_9HYPH</name>
<protein>
    <submittedName>
        <fullName evidence="2">Uncharacterized protein</fullName>
    </submittedName>
</protein>
<sequence length="194" mass="22915">MAEVERLIAENKAKKAESWREYYQRNREAILVRTRKNARKNRSRIRVTDRQKYARMKEDPEILARYRARHAAQGRKSKPRPRTDAMRERDRRKWQRKKTQNLARNDPSALRKLIRPHVPGYLAASAQMDVINSVMVQALERKVPFNDLAAWVKKSVTEYNRQFDHFKNVSIDAPIAGTEGLTRAELLDSETFHF</sequence>
<feature type="compositionally biased region" description="Basic residues" evidence="1">
    <location>
        <begin position="68"/>
        <end position="80"/>
    </location>
</feature>
<feature type="compositionally biased region" description="Basic and acidic residues" evidence="1">
    <location>
        <begin position="81"/>
        <end position="91"/>
    </location>
</feature>
<comment type="caution">
    <text evidence="2">The sequence shown here is derived from an EMBL/GenBank/DDBJ whole genome shotgun (WGS) entry which is preliminary data.</text>
</comment>
<evidence type="ECO:0000313" key="2">
    <source>
        <dbReference type="EMBL" id="HHV68216.1"/>
    </source>
</evidence>
<proteinExistence type="predicted"/>
<dbReference type="EMBL" id="DUMN01000329">
    <property type="protein sequence ID" value="HHV68216.1"/>
    <property type="molecule type" value="Genomic_DNA"/>
</dbReference>
<evidence type="ECO:0000313" key="3">
    <source>
        <dbReference type="Proteomes" id="UP000551563"/>
    </source>
</evidence>
<dbReference type="AlphaFoldDB" id="A0A7V6PC88"/>